<dbReference type="EMBL" id="LT984809">
    <property type="protein sequence ID" value="SPD48797.1"/>
    <property type="molecule type" value="Genomic_DNA"/>
</dbReference>
<protein>
    <recommendedName>
        <fullName evidence="6">Mutator family transposase</fullName>
    </recommendedName>
</protein>
<organism evidence="7">
    <name type="scientific">Cupriavidus taiwanensis</name>
    <dbReference type="NCBI Taxonomy" id="164546"/>
    <lineage>
        <taxon>Bacteria</taxon>
        <taxon>Pseudomonadati</taxon>
        <taxon>Pseudomonadota</taxon>
        <taxon>Betaproteobacteria</taxon>
        <taxon>Burkholderiales</taxon>
        <taxon>Burkholderiaceae</taxon>
        <taxon>Cupriavidus</taxon>
    </lineage>
</organism>
<dbReference type="PANTHER" id="PTHR33217:SF8">
    <property type="entry name" value="MUTATOR FAMILY TRANSPOSASE"/>
    <property type="match status" value="1"/>
</dbReference>
<proteinExistence type="inferred from homology"/>
<evidence type="ECO:0000256" key="2">
    <source>
        <dbReference type="ARBA" id="ARBA00010961"/>
    </source>
</evidence>
<keyword evidence="6" id="KW-0814">Transposable element</keyword>
<keyword evidence="3 6" id="KW-0815">Transposition</keyword>
<dbReference type="AlphaFoldDB" id="A0A375HEM6"/>
<evidence type="ECO:0000256" key="1">
    <source>
        <dbReference type="ARBA" id="ARBA00002190"/>
    </source>
</evidence>
<keyword evidence="5 6" id="KW-0233">DNA recombination</keyword>
<evidence type="ECO:0000313" key="7">
    <source>
        <dbReference type="EMBL" id="SPD48797.1"/>
    </source>
</evidence>
<evidence type="ECO:0000256" key="3">
    <source>
        <dbReference type="ARBA" id="ARBA00022578"/>
    </source>
</evidence>
<evidence type="ECO:0000256" key="4">
    <source>
        <dbReference type="ARBA" id="ARBA00023125"/>
    </source>
</evidence>
<comment type="function">
    <text evidence="1 6">Required for the transposition of the insertion element.</text>
</comment>
<sequence>MIRNSLDYANYKDRKVLAQVLRPICNVAGEQEAEHVLQDFADAPWGEKLPMIAQSWRRAWEHVAPFFVFPPEIRRVDLHHECHRKPEYTVAQDLQNPRALPSNEAAVKLLWLALRNVLAKSVRTLTESPP</sequence>
<evidence type="ECO:0000256" key="6">
    <source>
        <dbReference type="RuleBase" id="RU365089"/>
    </source>
</evidence>
<dbReference type="PANTHER" id="PTHR33217">
    <property type="entry name" value="TRANSPOSASE FOR INSERTION SEQUENCE ELEMENT IS1081"/>
    <property type="match status" value="1"/>
</dbReference>
<dbReference type="GO" id="GO:0006313">
    <property type="term" value="P:DNA transposition"/>
    <property type="evidence" value="ECO:0007669"/>
    <property type="project" value="UniProtKB-UniRule"/>
</dbReference>
<name>A0A375HEM6_9BURK</name>
<evidence type="ECO:0000256" key="5">
    <source>
        <dbReference type="ARBA" id="ARBA00023172"/>
    </source>
</evidence>
<dbReference type="GO" id="GO:0003677">
    <property type="term" value="F:DNA binding"/>
    <property type="evidence" value="ECO:0007669"/>
    <property type="project" value="UniProtKB-UniRule"/>
</dbReference>
<accession>A0A375HEM6</accession>
<dbReference type="Pfam" id="PF00872">
    <property type="entry name" value="Transposase_mut"/>
    <property type="match status" value="1"/>
</dbReference>
<geneLocation type="plasmid" evidence="7">
    <name>I</name>
</geneLocation>
<dbReference type="GO" id="GO:0004803">
    <property type="term" value="F:transposase activity"/>
    <property type="evidence" value="ECO:0007669"/>
    <property type="project" value="UniProtKB-UniRule"/>
</dbReference>
<keyword evidence="4 6" id="KW-0238">DNA-binding</keyword>
<comment type="similarity">
    <text evidence="2 6">Belongs to the transposase mutator family.</text>
</comment>
<reference evidence="7" key="1">
    <citation type="submission" date="2018-01" db="EMBL/GenBank/DDBJ databases">
        <authorList>
            <person name="Gaut B.S."/>
            <person name="Morton B.R."/>
            <person name="Clegg M.T."/>
            <person name="Duvall M.R."/>
        </authorList>
    </citation>
    <scope>NUCLEOTIDE SEQUENCE</scope>
    <source>
        <strain evidence="7">Cupriavidus taiwanensis STM 8555</strain>
    </source>
</reference>
<keyword evidence="7" id="KW-0614">Plasmid</keyword>
<gene>
    <name evidence="7" type="ORF">CBM2612_P0142</name>
</gene>
<dbReference type="InterPro" id="IPR001207">
    <property type="entry name" value="Transposase_mutator"/>
</dbReference>